<proteinExistence type="inferred from homology"/>
<dbReference type="Pfam" id="PF01361">
    <property type="entry name" value="Tautomerase"/>
    <property type="match status" value="1"/>
</dbReference>
<dbReference type="Gene3D" id="3.30.429.10">
    <property type="entry name" value="Macrophage Migration Inhibitory Factor"/>
    <property type="match status" value="1"/>
</dbReference>
<name>A0A387FNG3_9HYPH</name>
<dbReference type="SUPFAM" id="SSF55331">
    <property type="entry name" value="Tautomerase/MIF"/>
    <property type="match status" value="1"/>
</dbReference>
<dbReference type="GO" id="GO:0016853">
    <property type="term" value="F:isomerase activity"/>
    <property type="evidence" value="ECO:0007669"/>
    <property type="project" value="UniProtKB-KW"/>
</dbReference>
<organism evidence="4 5">
    <name type="scientific">Rhizobium jaguaris</name>
    <dbReference type="NCBI Taxonomy" id="1312183"/>
    <lineage>
        <taxon>Bacteria</taxon>
        <taxon>Pseudomonadati</taxon>
        <taxon>Pseudomonadota</taxon>
        <taxon>Alphaproteobacteria</taxon>
        <taxon>Hyphomicrobiales</taxon>
        <taxon>Rhizobiaceae</taxon>
        <taxon>Rhizobium/Agrobacterium group</taxon>
        <taxon>Rhizobium</taxon>
    </lineage>
</organism>
<comment type="similarity">
    <text evidence="1">Belongs to the 4-oxalocrotonate tautomerase family.</text>
</comment>
<evidence type="ECO:0000313" key="4">
    <source>
        <dbReference type="EMBL" id="AYG57531.1"/>
    </source>
</evidence>
<feature type="domain" description="4-oxalocrotonate tautomerase-like" evidence="3">
    <location>
        <begin position="2"/>
        <end position="58"/>
    </location>
</feature>
<gene>
    <name evidence="4" type="ORF">CCGE525_00880</name>
</gene>
<dbReference type="PANTHER" id="PTHR35530">
    <property type="entry name" value="TAUTOMERASE-RELATED"/>
    <property type="match status" value="1"/>
</dbReference>
<dbReference type="KEGG" id="rjg:CCGE525_00880"/>
<reference evidence="4 5" key="1">
    <citation type="submission" date="2018-10" db="EMBL/GenBank/DDBJ databases">
        <title>Rhizobium etli, R. leguminosarum and a new Rhizobium genospecies from Phaseolus dumosus.</title>
        <authorList>
            <person name="Ramirez-Puebla S.T."/>
            <person name="Rogel-Hernandez M.A."/>
            <person name="Guerrero G."/>
            <person name="Ormeno-Orrillo E."/>
            <person name="Martinez-Romero J.C."/>
            <person name="Negrete-Yankelevich S."/>
            <person name="Martinez-Romero E."/>
        </authorList>
    </citation>
    <scope>NUCLEOTIDE SEQUENCE [LARGE SCALE GENOMIC DNA]</scope>
    <source>
        <strain evidence="4 5">CCGE525</strain>
    </source>
</reference>
<dbReference type="OrthoDB" id="3395834at2"/>
<dbReference type="PANTHER" id="PTHR35530:SF2">
    <property type="entry name" value="BSL4019 PROTEIN"/>
    <property type="match status" value="1"/>
</dbReference>
<evidence type="ECO:0000256" key="1">
    <source>
        <dbReference type="ARBA" id="ARBA00006723"/>
    </source>
</evidence>
<evidence type="ECO:0000259" key="3">
    <source>
        <dbReference type="Pfam" id="PF01361"/>
    </source>
</evidence>
<dbReference type="RefSeq" id="WP_120702632.1">
    <property type="nucleotide sequence ID" value="NZ_CP032694.1"/>
</dbReference>
<keyword evidence="2" id="KW-0413">Isomerase</keyword>
<evidence type="ECO:0000313" key="5">
    <source>
        <dbReference type="Proteomes" id="UP000282195"/>
    </source>
</evidence>
<accession>A0A387FNG3</accession>
<dbReference type="InterPro" id="IPR004370">
    <property type="entry name" value="4-OT-like_dom"/>
</dbReference>
<keyword evidence="5" id="KW-1185">Reference proteome</keyword>
<protein>
    <submittedName>
        <fullName evidence="4">4-oxalocrotonate tautomerase family protein</fullName>
    </submittedName>
</protein>
<dbReference type="Proteomes" id="UP000282195">
    <property type="component" value="Chromosome"/>
</dbReference>
<evidence type="ECO:0000256" key="2">
    <source>
        <dbReference type="ARBA" id="ARBA00023235"/>
    </source>
</evidence>
<dbReference type="InterPro" id="IPR014347">
    <property type="entry name" value="Tautomerase/MIF_sf"/>
</dbReference>
<dbReference type="EMBL" id="CP032694">
    <property type="protein sequence ID" value="AYG57531.1"/>
    <property type="molecule type" value="Genomic_DNA"/>
</dbReference>
<sequence>MPLIRVELFPGRSPELKAEIAQAFTETLDKLAGIKPEATTVMFAEVQPHDWVVAGKPYGTPVTKE</sequence>
<dbReference type="AlphaFoldDB" id="A0A387FNG3"/>